<feature type="compositionally biased region" description="Polar residues" evidence="1">
    <location>
        <begin position="35"/>
        <end position="46"/>
    </location>
</feature>
<reference evidence="2 3" key="1">
    <citation type="submission" date="2024-02" db="EMBL/GenBank/DDBJ databases">
        <title>De novo assembly and annotation of 12 fungi associated with fruit tree decline syndrome in Ontario, Canada.</title>
        <authorList>
            <person name="Sulman M."/>
            <person name="Ellouze W."/>
            <person name="Ilyukhin E."/>
        </authorList>
    </citation>
    <scope>NUCLEOTIDE SEQUENCE [LARGE SCALE GENOMIC DNA]</scope>
    <source>
        <strain evidence="2 3">M97-236</strain>
    </source>
</reference>
<dbReference type="PANTHER" id="PTHR28106">
    <property type="entry name" value="MITOCHONDRIAL ATPASE COMPLEX SUBUNIT ATP10"/>
    <property type="match status" value="1"/>
</dbReference>
<feature type="region of interest" description="Disordered" evidence="1">
    <location>
        <begin position="35"/>
        <end position="98"/>
    </location>
</feature>
<gene>
    <name evidence="2" type="primary">ATP10</name>
    <name evidence="2" type="ORF">SLS59_009918</name>
</gene>
<organism evidence="2 3">
    <name type="scientific">Nothophoma quercina</name>
    <dbReference type="NCBI Taxonomy" id="749835"/>
    <lineage>
        <taxon>Eukaryota</taxon>
        <taxon>Fungi</taxon>
        <taxon>Dikarya</taxon>
        <taxon>Ascomycota</taxon>
        <taxon>Pezizomycotina</taxon>
        <taxon>Dothideomycetes</taxon>
        <taxon>Pleosporomycetidae</taxon>
        <taxon>Pleosporales</taxon>
        <taxon>Pleosporineae</taxon>
        <taxon>Didymellaceae</taxon>
        <taxon>Nothophoma</taxon>
    </lineage>
</organism>
<protein>
    <submittedName>
        <fullName evidence="2">Mitochondrial ATPase complex subunit atp10</fullName>
    </submittedName>
</protein>
<dbReference type="Pfam" id="PF05176">
    <property type="entry name" value="ATP-synt_10"/>
    <property type="match status" value="1"/>
</dbReference>
<dbReference type="EMBL" id="JAKIXB020000049">
    <property type="protein sequence ID" value="KAL1592149.1"/>
    <property type="molecule type" value="Genomic_DNA"/>
</dbReference>
<comment type="caution">
    <text evidence="2">The sequence shown here is derived from an EMBL/GenBank/DDBJ whole genome shotgun (WGS) entry which is preliminary data.</text>
</comment>
<dbReference type="Proteomes" id="UP001521222">
    <property type="component" value="Unassembled WGS sequence"/>
</dbReference>
<evidence type="ECO:0000256" key="1">
    <source>
        <dbReference type="SAM" id="MobiDB-lite"/>
    </source>
</evidence>
<feature type="compositionally biased region" description="Pro residues" evidence="1">
    <location>
        <begin position="54"/>
        <end position="66"/>
    </location>
</feature>
<dbReference type="InterPro" id="IPR007849">
    <property type="entry name" value="ATP10"/>
</dbReference>
<proteinExistence type="predicted"/>
<accession>A0ABR3QJ12</accession>
<evidence type="ECO:0000313" key="2">
    <source>
        <dbReference type="EMBL" id="KAL1592149.1"/>
    </source>
</evidence>
<dbReference type="PANTHER" id="PTHR28106:SF1">
    <property type="entry name" value="MITOCHONDRIAL ATPASE COMPLEX SUBUNIT ATP10"/>
    <property type="match status" value="1"/>
</dbReference>
<evidence type="ECO:0000313" key="3">
    <source>
        <dbReference type="Proteomes" id="UP001521222"/>
    </source>
</evidence>
<sequence length="322" mass="36440">MLQPRLLVPARHAILNASTACLRCEARSTLRPIAQQLSTRTLTTSRAPKAAVPKPTPEPSKQPPPPSKDDEVFVPKPLGRPIGFPDPPSPGENTGTVKVKKDYSGMTMSQRNLAKRADLVEKWGTNYFRDFKNIRKYRSGKTFMANPRIFRKEASLYFPNFRGETLVESQADTTTALQGRVSVVNVYSSQWGESQARSFTGMKENPELQEILRENQGTAQMVDINIEENSLKAWIIALFKWQLKAKRSQEEWGRYFIVRKGVSEKIRETIGLLNGRVGYVYVVDEECRIRWAGSGDAEGTEMQDMNKGFKKLVETRRASPLQ</sequence>
<name>A0ABR3QJ12_9PLEO</name>
<keyword evidence="3" id="KW-1185">Reference proteome</keyword>